<gene>
    <name evidence="1" type="ORF">E5331_11460</name>
</gene>
<organism evidence="1 2">
    <name type="scientific">Lepagella muris</name>
    <dbReference type="NCBI Taxonomy" id="3032870"/>
    <lineage>
        <taxon>Bacteria</taxon>
        <taxon>Pseudomonadati</taxon>
        <taxon>Bacteroidota</taxon>
        <taxon>Bacteroidia</taxon>
        <taxon>Bacteroidales</taxon>
        <taxon>Muribaculaceae</taxon>
        <taxon>Lepagella</taxon>
    </lineage>
</organism>
<dbReference type="Proteomes" id="UP000306319">
    <property type="component" value="Unassembled WGS sequence"/>
</dbReference>
<protein>
    <submittedName>
        <fullName evidence="1">Tetratricopeptide repeat protein</fullName>
    </submittedName>
</protein>
<name>A0AC61RDX0_9BACT</name>
<keyword evidence="2" id="KW-1185">Reference proteome</keyword>
<sequence length="289" mass="31734">MILKVRSKIKPSQMKNKIVSINKILPLLLIALFSGCFTAAGSTLTAEADSAYKAKDYERAVQLYKSVADEHGTSVALLYDLGNAYFHQGDYGNAMLCYKRAHRLDPSSSEVNANLTYLTSRVEDANKAEQKGKRFKTGTDEPSFFQSVHKYVAEDVSSNFWASFAAAGFIIFVGCAALYIFSRGVVLRKIGFFGGIVVLGVSIVLLLFAFMGARAYHNESEGVLMAFKTTLQTEPGKESEQGKGQVLTKGTVVQVLSEEVDAEGNVTWYKVRLNSDYIGWVVASDLQII</sequence>
<dbReference type="EMBL" id="SRYB01000016">
    <property type="protein sequence ID" value="TGY78137.1"/>
    <property type="molecule type" value="Genomic_DNA"/>
</dbReference>
<proteinExistence type="predicted"/>
<evidence type="ECO:0000313" key="1">
    <source>
        <dbReference type="EMBL" id="TGY78137.1"/>
    </source>
</evidence>
<comment type="caution">
    <text evidence="1">The sequence shown here is derived from an EMBL/GenBank/DDBJ whole genome shotgun (WGS) entry which is preliminary data.</text>
</comment>
<reference evidence="1" key="1">
    <citation type="submission" date="2019-04" db="EMBL/GenBank/DDBJ databases">
        <title>Microbes associate with the intestines of laboratory mice.</title>
        <authorList>
            <person name="Navarre W."/>
            <person name="Wong E."/>
            <person name="Huang K."/>
            <person name="Tropini C."/>
            <person name="Ng K."/>
            <person name="Yu B."/>
        </authorList>
    </citation>
    <scope>NUCLEOTIDE SEQUENCE</scope>
    <source>
        <strain evidence="1">NM04_E33</strain>
    </source>
</reference>
<evidence type="ECO:0000313" key="2">
    <source>
        <dbReference type="Proteomes" id="UP000306319"/>
    </source>
</evidence>
<accession>A0AC61RDX0</accession>